<protein>
    <submittedName>
        <fullName evidence="1">Uncharacterized protein</fullName>
    </submittedName>
</protein>
<reference evidence="1 2" key="1">
    <citation type="journal article" date="2011" name="PLoS Pathog.">
        <title>Endophytic Life Strategies Decoded by Genome and Transcriptome Analyses of the Mutualistic Root Symbiont Piriformospora indica.</title>
        <authorList>
            <person name="Zuccaro A."/>
            <person name="Lahrmann U."/>
            <person name="Guldener U."/>
            <person name="Langen G."/>
            <person name="Pfiffi S."/>
            <person name="Biedenkopf D."/>
            <person name="Wong P."/>
            <person name="Samans B."/>
            <person name="Grimm C."/>
            <person name="Basiewicz M."/>
            <person name="Murat C."/>
            <person name="Martin F."/>
            <person name="Kogel K.H."/>
        </authorList>
    </citation>
    <scope>NUCLEOTIDE SEQUENCE [LARGE SCALE GENOMIC DNA]</scope>
    <source>
        <strain evidence="1 2">DSM 11827</strain>
    </source>
</reference>
<sequence length="192" mass="22333">MPPTTTHSSSFIRLSRLHPRKSYILWHITCTESLNLQAFSISYCTRLDRELGCLGIPGFDRNLLSGLALDETEPSRTSEFHFKFIINQAKELIMTECRLMEPDWKMLPILFRLHPQLQVVNAWDIPVWDLHEIGPRMQDVSIPSHSMTFTWGLTPRIKLLEHFKLDMQSLDVLRFGCGWSDTNPLIFHPDTL</sequence>
<organism evidence="1 2">
    <name type="scientific">Serendipita indica (strain DSM 11827)</name>
    <name type="common">Root endophyte fungus</name>
    <name type="synonym">Piriformospora indica</name>
    <dbReference type="NCBI Taxonomy" id="1109443"/>
    <lineage>
        <taxon>Eukaryota</taxon>
        <taxon>Fungi</taxon>
        <taxon>Dikarya</taxon>
        <taxon>Basidiomycota</taxon>
        <taxon>Agaricomycotina</taxon>
        <taxon>Agaricomycetes</taxon>
        <taxon>Sebacinales</taxon>
        <taxon>Serendipitaceae</taxon>
        <taxon>Serendipita</taxon>
    </lineage>
</organism>
<evidence type="ECO:0000313" key="1">
    <source>
        <dbReference type="EMBL" id="CCA71230.1"/>
    </source>
</evidence>
<name>G4TIT5_SERID</name>
<dbReference type="EMBL" id="CAFZ01000111">
    <property type="protein sequence ID" value="CCA71230.1"/>
    <property type="molecule type" value="Genomic_DNA"/>
</dbReference>
<keyword evidence="2" id="KW-1185">Reference proteome</keyword>
<dbReference type="InParanoid" id="G4TIT5"/>
<dbReference type="HOGENOM" id="CLU_1415679_0_0_1"/>
<proteinExistence type="predicted"/>
<accession>G4TIT5</accession>
<gene>
    <name evidence="1" type="ORF">PIIN_05167</name>
</gene>
<evidence type="ECO:0000313" key="2">
    <source>
        <dbReference type="Proteomes" id="UP000007148"/>
    </source>
</evidence>
<comment type="caution">
    <text evidence="1">The sequence shown here is derived from an EMBL/GenBank/DDBJ whole genome shotgun (WGS) entry which is preliminary data.</text>
</comment>
<dbReference type="Proteomes" id="UP000007148">
    <property type="component" value="Unassembled WGS sequence"/>
</dbReference>
<dbReference type="AlphaFoldDB" id="G4TIT5"/>